<proteinExistence type="inferred from homology"/>
<evidence type="ECO:0000313" key="5">
    <source>
        <dbReference type="EMBL" id="CAB4827211.1"/>
    </source>
</evidence>
<dbReference type="Pfam" id="PF00291">
    <property type="entry name" value="PALP"/>
    <property type="match status" value="1"/>
</dbReference>
<accession>A0A6J7A353</accession>
<keyword evidence="3" id="KW-0663">Pyridoxal phosphate</keyword>
<dbReference type="InterPro" id="IPR027278">
    <property type="entry name" value="ACCD_DCysDesulf"/>
</dbReference>
<dbReference type="InterPro" id="IPR001926">
    <property type="entry name" value="TrpB-like_PALP"/>
</dbReference>
<gene>
    <name evidence="5" type="ORF">UFOPK3046_02103</name>
</gene>
<dbReference type="EMBL" id="CAFAAQ010000297">
    <property type="protein sequence ID" value="CAB4827211.1"/>
    <property type="molecule type" value="Genomic_DNA"/>
</dbReference>
<feature type="domain" description="Tryptophan synthase beta chain-like PALP" evidence="4">
    <location>
        <begin position="17"/>
        <end position="323"/>
    </location>
</feature>
<protein>
    <submittedName>
        <fullName evidence="5">Unannotated protein</fullName>
    </submittedName>
</protein>
<evidence type="ECO:0000256" key="2">
    <source>
        <dbReference type="ARBA" id="ARBA00008639"/>
    </source>
</evidence>
<dbReference type="PIRSF" id="PIRSF006278">
    <property type="entry name" value="ACCD_DCysDesulf"/>
    <property type="match status" value="1"/>
</dbReference>
<comment type="similarity">
    <text evidence="2">Belongs to the ACC deaminase/D-cysteine desulfhydrase family.</text>
</comment>
<sequence>MSEAARNFLAAQPRVILGHWPTPLQPCDRLREQLGGPRIWLKRDDCSGLAIGGNKTRKLEFLLGKALAEGCDGVITFGALQSNHARQTAAACAKLGLSCDLILTRAVPRSDEFYTGSGNVLLDRLLGAHLHIVEDSDAAFEKFAELYEAGQGSGRQLFGIVPGGSDSTGVLGYVQGSLELAEQVESAGLDLSTIVVAASTAGTAAGIVLGAEIANLNAQVRVACVYEPASVTGAELDSLVAATAADLGCAIADPSTWSVSDAPLGEGYGIPTQAGQAAIELLATTEGVLLDPVYTGKAFGYLLDLIAQGQLDEQRDVVFVHTGGSPGLFAYGPIFAE</sequence>
<dbReference type="AlphaFoldDB" id="A0A6J7A353"/>
<organism evidence="5">
    <name type="scientific">freshwater metagenome</name>
    <dbReference type="NCBI Taxonomy" id="449393"/>
    <lineage>
        <taxon>unclassified sequences</taxon>
        <taxon>metagenomes</taxon>
        <taxon>ecological metagenomes</taxon>
    </lineage>
</organism>
<name>A0A6J7A353_9ZZZZ</name>
<comment type="cofactor">
    <cofactor evidence="1">
        <name>pyridoxal 5'-phosphate</name>
        <dbReference type="ChEBI" id="CHEBI:597326"/>
    </cofactor>
</comment>
<evidence type="ECO:0000259" key="4">
    <source>
        <dbReference type="Pfam" id="PF00291"/>
    </source>
</evidence>
<dbReference type="PANTHER" id="PTHR43780">
    <property type="entry name" value="1-AMINOCYCLOPROPANE-1-CARBOXYLATE DEAMINASE-RELATED"/>
    <property type="match status" value="1"/>
</dbReference>
<dbReference type="SUPFAM" id="SSF53686">
    <property type="entry name" value="Tryptophan synthase beta subunit-like PLP-dependent enzymes"/>
    <property type="match status" value="1"/>
</dbReference>
<dbReference type="Gene3D" id="3.40.50.1100">
    <property type="match status" value="2"/>
</dbReference>
<dbReference type="InterPro" id="IPR036052">
    <property type="entry name" value="TrpB-like_PALP_sf"/>
</dbReference>
<dbReference type="GO" id="GO:0019148">
    <property type="term" value="F:D-cysteine desulfhydrase activity"/>
    <property type="evidence" value="ECO:0007669"/>
    <property type="project" value="TreeGrafter"/>
</dbReference>
<reference evidence="5" key="1">
    <citation type="submission" date="2020-05" db="EMBL/GenBank/DDBJ databases">
        <authorList>
            <person name="Chiriac C."/>
            <person name="Salcher M."/>
            <person name="Ghai R."/>
            <person name="Kavagutti S V."/>
        </authorList>
    </citation>
    <scope>NUCLEOTIDE SEQUENCE</scope>
</reference>
<dbReference type="PANTHER" id="PTHR43780:SF2">
    <property type="entry name" value="1-AMINOCYCLOPROPANE-1-CARBOXYLATE DEAMINASE-RELATED"/>
    <property type="match status" value="1"/>
</dbReference>
<evidence type="ECO:0000256" key="1">
    <source>
        <dbReference type="ARBA" id="ARBA00001933"/>
    </source>
</evidence>
<evidence type="ECO:0000256" key="3">
    <source>
        <dbReference type="ARBA" id="ARBA00022898"/>
    </source>
</evidence>